<dbReference type="InterPro" id="IPR022292">
    <property type="entry name" value="CHP03843"/>
</dbReference>
<organism evidence="1">
    <name type="scientific">freshwater metagenome</name>
    <dbReference type="NCBI Taxonomy" id="449393"/>
    <lineage>
        <taxon>unclassified sequences</taxon>
        <taxon>metagenomes</taxon>
        <taxon>ecological metagenomes</taxon>
    </lineage>
</organism>
<name>A0A6J7KXR3_9ZZZZ</name>
<proteinExistence type="predicted"/>
<dbReference type="NCBIfam" id="TIGR03843">
    <property type="entry name" value="SCO1664 family protein"/>
    <property type="match status" value="1"/>
</dbReference>
<protein>
    <submittedName>
        <fullName evidence="1">Unannotated protein</fullName>
    </submittedName>
</protein>
<dbReference type="EMBL" id="CAFBND010000152">
    <property type="protein sequence ID" value="CAB4960461.1"/>
    <property type="molecule type" value="Genomic_DNA"/>
</dbReference>
<accession>A0A6J7KXR3</accession>
<gene>
    <name evidence="1" type="ORF">UFOPK3752_02244</name>
</gene>
<dbReference type="AlphaFoldDB" id="A0A6J7KXR3"/>
<reference evidence="1" key="1">
    <citation type="submission" date="2020-05" db="EMBL/GenBank/DDBJ databases">
        <authorList>
            <person name="Chiriac C."/>
            <person name="Salcher M."/>
            <person name="Ghai R."/>
            <person name="Kavagutti S V."/>
        </authorList>
    </citation>
    <scope>NUCLEOTIDE SEQUENCE</scope>
</reference>
<evidence type="ECO:0000313" key="1">
    <source>
        <dbReference type="EMBL" id="CAB4960461.1"/>
    </source>
</evidence>
<sequence>MLSIDDLLEVLARGELTVQARMADASNATLLAVSEWNGVEITCVYKPTAGERPLWDFPDATLGLREVAAYEVSAALGWEIVPPTAWREEGPFGQGMAQAWVTPTDGGEMAPGAGLVEVVDRGMVPEGWIEVVEAHGPGGRPVSLVHADDVSLRRMCVFDSIVNNADRKGGHVLHGRVQPLAEPATYGVDHGVTFSEDDKLRTVLWGWAGESLGDEDLTDLARLREAMAADLGSRLSLLLTRREIARTRQRLVDLLREGRFPLPGDGWPSLPWPAF</sequence>